<evidence type="ECO:0000256" key="1">
    <source>
        <dbReference type="ARBA" id="ARBA00022630"/>
    </source>
</evidence>
<keyword evidence="3" id="KW-0157">Chromophore</keyword>
<feature type="domain" description="STAS" evidence="6">
    <location>
        <begin position="150"/>
        <end position="262"/>
    </location>
</feature>
<evidence type="ECO:0000259" key="5">
    <source>
        <dbReference type="PROSITE" id="PS50113"/>
    </source>
</evidence>
<dbReference type="SMART" id="SM00086">
    <property type="entry name" value="PAC"/>
    <property type="match status" value="1"/>
</dbReference>
<dbReference type="SUPFAM" id="SSF55785">
    <property type="entry name" value="PYP-like sensor domain (PAS domain)"/>
    <property type="match status" value="1"/>
</dbReference>
<dbReference type="InterPro" id="IPR036513">
    <property type="entry name" value="STAS_dom_sf"/>
</dbReference>
<gene>
    <name evidence="7" type="ORF">CHI12_00475</name>
</gene>
<dbReference type="Pfam" id="PF01740">
    <property type="entry name" value="STAS"/>
    <property type="match status" value="1"/>
</dbReference>
<protein>
    <submittedName>
        <fullName evidence="7">Biphenyl 2,3-dioxygenase</fullName>
    </submittedName>
</protein>
<accession>A0A268HHW3</accession>
<dbReference type="PANTHER" id="PTHR47429">
    <property type="entry name" value="PROTEIN TWIN LOV 1"/>
    <property type="match status" value="1"/>
</dbReference>
<dbReference type="CDD" id="cd07041">
    <property type="entry name" value="STAS_RsbR_RsbS_like"/>
    <property type="match status" value="1"/>
</dbReference>
<dbReference type="NCBIfam" id="TIGR00229">
    <property type="entry name" value="sensory_box"/>
    <property type="match status" value="1"/>
</dbReference>
<keyword evidence="7" id="KW-0223">Dioxygenase</keyword>
<dbReference type="Proteomes" id="UP000216475">
    <property type="component" value="Unassembled WGS sequence"/>
</dbReference>
<dbReference type="PROSITE" id="PS50801">
    <property type="entry name" value="STAS"/>
    <property type="match status" value="1"/>
</dbReference>
<evidence type="ECO:0000256" key="3">
    <source>
        <dbReference type="ARBA" id="ARBA00022991"/>
    </source>
</evidence>
<evidence type="ECO:0000256" key="2">
    <source>
        <dbReference type="ARBA" id="ARBA00022643"/>
    </source>
</evidence>
<dbReference type="PROSITE" id="PS50112">
    <property type="entry name" value="PAS"/>
    <property type="match status" value="1"/>
</dbReference>
<evidence type="ECO:0000313" key="8">
    <source>
        <dbReference type="Proteomes" id="UP000216475"/>
    </source>
</evidence>
<evidence type="ECO:0000259" key="6">
    <source>
        <dbReference type="PROSITE" id="PS50801"/>
    </source>
</evidence>
<dbReference type="CDD" id="cd00130">
    <property type="entry name" value="PAS"/>
    <property type="match status" value="1"/>
</dbReference>
<evidence type="ECO:0000313" key="7">
    <source>
        <dbReference type="EMBL" id="PAE09466.1"/>
    </source>
</evidence>
<dbReference type="EMBL" id="NPBH01000003">
    <property type="protein sequence ID" value="PAE09466.1"/>
    <property type="molecule type" value="Genomic_DNA"/>
</dbReference>
<proteinExistence type="predicted"/>
<dbReference type="Gene3D" id="3.30.450.20">
    <property type="entry name" value="PAS domain"/>
    <property type="match status" value="1"/>
</dbReference>
<dbReference type="PROSITE" id="PS50113">
    <property type="entry name" value="PAC"/>
    <property type="match status" value="1"/>
</dbReference>
<dbReference type="InterPro" id="IPR001610">
    <property type="entry name" value="PAC"/>
</dbReference>
<dbReference type="InterPro" id="IPR035965">
    <property type="entry name" value="PAS-like_dom_sf"/>
</dbReference>
<dbReference type="InterPro" id="IPR000014">
    <property type="entry name" value="PAS"/>
</dbReference>
<dbReference type="InterPro" id="IPR000700">
    <property type="entry name" value="PAS-assoc_C"/>
</dbReference>
<keyword evidence="1" id="KW-0285">Flavoprotein</keyword>
<evidence type="ECO:0000259" key="4">
    <source>
        <dbReference type="PROSITE" id="PS50112"/>
    </source>
</evidence>
<dbReference type="Pfam" id="PF13426">
    <property type="entry name" value="PAS_9"/>
    <property type="match status" value="1"/>
</dbReference>
<dbReference type="SMART" id="SM00091">
    <property type="entry name" value="PAS"/>
    <property type="match status" value="1"/>
</dbReference>
<dbReference type="Gene3D" id="3.30.750.24">
    <property type="entry name" value="STAS domain"/>
    <property type="match status" value="1"/>
</dbReference>
<name>A0A268HHW3_9BACI</name>
<dbReference type="GO" id="GO:0051213">
    <property type="term" value="F:dioxygenase activity"/>
    <property type="evidence" value="ECO:0007669"/>
    <property type="project" value="UniProtKB-KW"/>
</dbReference>
<dbReference type="InterPro" id="IPR002645">
    <property type="entry name" value="STAS_dom"/>
</dbReference>
<feature type="domain" description="PAS" evidence="4">
    <location>
        <begin position="13"/>
        <end position="86"/>
    </location>
</feature>
<organism evidence="7 8">
    <name type="scientific">Terribacillus saccharophilus</name>
    <dbReference type="NCBI Taxonomy" id="361277"/>
    <lineage>
        <taxon>Bacteria</taxon>
        <taxon>Bacillati</taxon>
        <taxon>Bacillota</taxon>
        <taxon>Bacilli</taxon>
        <taxon>Bacillales</taxon>
        <taxon>Bacillaceae</taxon>
        <taxon>Terribacillus</taxon>
    </lineage>
</organism>
<dbReference type="PANTHER" id="PTHR47429:SF2">
    <property type="entry name" value="PROTEIN TWIN LOV 1"/>
    <property type="match status" value="1"/>
</dbReference>
<sequence length="268" mass="30748">MLGNDIRYSSEVTDQFVKHAIDYVGAGVVITDPSLPDNPIIYTNKGFEELTGYPSEEILGHNCRFLQGEDTRKEDVAAVRDAIRDEKTVVVELKNYRKNGEMFWNELEIYPIFLESEQKAFFVGVQKDVTQRKRNEELVSHYLEEVTRLSTPIVPITDTTSILPLIGDVDDRRLNQILERVGEHVQKSGERNFLLDLQGISRFHSGVHNGVLRLHQLLDMMGTRLIVTGFHPKMAMESVRQADFSDQNITFYSSVKQALTFLEKEENR</sequence>
<comment type="caution">
    <text evidence="7">The sequence shown here is derived from an EMBL/GenBank/DDBJ whole genome shotgun (WGS) entry which is preliminary data.</text>
</comment>
<keyword evidence="2" id="KW-0288">FMN</keyword>
<reference evidence="7 8" key="1">
    <citation type="submission" date="2017-07" db="EMBL/GenBank/DDBJ databases">
        <title>Isolation and whole genome analysis of endospore-forming bacteria from heroin.</title>
        <authorList>
            <person name="Kalinowski J."/>
            <person name="Ahrens B."/>
            <person name="Al-Dilaimi A."/>
            <person name="Winkler A."/>
            <person name="Wibberg D."/>
            <person name="Schleenbecker U."/>
            <person name="Ruckert C."/>
            <person name="Wolfel R."/>
            <person name="Grass G."/>
        </authorList>
    </citation>
    <scope>NUCLEOTIDE SEQUENCE [LARGE SCALE GENOMIC DNA]</scope>
    <source>
        <strain evidence="7 8">7509</strain>
    </source>
</reference>
<dbReference type="SUPFAM" id="SSF52091">
    <property type="entry name" value="SpoIIaa-like"/>
    <property type="match status" value="1"/>
</dbReference>
<keyword evidence="7" id="KW-0560">Oxidoreductase</keyword>
<dbReference type="AlphaFoldDB" id="A0A268HHW3"/>
<feature type="domain" description="PAC" evidence="5">
    <location>
        <begin position="89"/>
        <end position="141"/>
    </location>
</feature>